<dbReference type="InterPro" id="IPR029052">
    <property type="entry name" value="Metallo-depent_PP-like"/>
</dbReference>
<evidence type="ECO:0000313" key="2">
    <source>
        <dbReference type="EMBL" id="QHT76712.1"/>
    </source>
</evidence>
<dbReference type="Gene3D" id="3.60.21.10">
    <property type="match status" value="1"/>
</dbReference>
<dbReference type="EMBL" id="MN739900">
    <property type="protein sequence ID" value="QHT76712.1"/>
    <property type="molecule type" value="Genomic_DNA"/>
</dbReference>
<evidence type="ECO:0000259" key="1">
    <source>
        <dbReference type="Pfam" id="PF00149"/>
    </source>
</evidence>
<name>A0A6C0H802_9ZZZZ</name>
<feature type="domain" description="Calcineurin-like phosphoesterase" evidence="1">
    <location>
        <begin position="184"/>
        <end position="460"/>
    </location>
</feature>
<dbReference type="GO" id="GO:0016787">
    <property type="term" value="F:hydrolase activity"/>
    <property type="evidence" value="ECO:0007669"/>
    <property type="project" value="InterPro"/>
</dbReference>
<dbReference type="Pfam" id="PF00149">
    <property type="entry name" value="Metallophos"/>
    <property type="match status" value="1"/>
</dbReference>
<sequence length="520" mass="61656">MYNCKYVKYKMKYENKYINEDIETNRNDLFNAIQKLIDPYYFEDLKKYFTLKKIDIMIINLNHYKSLHDSINFHNSCKIYSLIDDEITKIDVSLENTTLTQFIFHFLFIIYHFSKNDIAWHNFFNKTYKYDFTIVTNTVGVQYDASSRLRRIKFDFFHNIMGINAIKQKNKPIYFNVDYLGDCKIGIISDTHGYIKESLDRLGTDIDILIHAGDMSYEESRSIDGDILNNFLYQVYLKINKDSTIEEFKNNNDNVELFKYLNWFWTDPELFIITDLYKSLEYLNNLNIPVYFVGGNHDYILEQLGLIFGHQLLADTINQTFPNLYYLYTEMTSPLDIKNITIMNKPVKIWGTGITVFKEINELQPVKSGNNSFQFLTRNIPFTSKHDSLTELLNILPINHFLHKSYEEDTFNIIVTHSPIYIESYEYQTRFNNKSVFKNLIKDIFITAKGNMHISGHSHRNTNEDPDIKPFIYKFDKLKESSIIANVPVVNIWNGFEGFPVIICELCKYIIFDDKHTKYW</sequence>
<dbReference type="SUPFAM" id="SSF56300">
    <property type="entry name" value="Metallo-dependent phosphatases"/>
    <property type="match status" value="1"/>
</dbReference>
<proteinExistence type="predicted"/>
<reference evidence="2" key="1">
    <citation type="journal article" date="2020" name="Nature">
        <title>Giant virus diversity and host interactions through global metagenomics.</title>
        <authorList>
            <person name="Schulz F."/>
            <person name="Roux S."/>
            <person name="Paez-Espino D."/>
            <person name="Jungbluth S."/>
            <person name="Walsh D.A."/>
            <person name="Denef V.J."/>
            <person name="McMahon K.D."/>
            <person name="Konstantinidis K.T."/>
            <person name="Eloe-Fadrosh E.A."/>
            <person name="Kyrpides N.C."/>
            <person name="Woyke T."/>
        </authorList>
    </citation>
    <scope>NUCLEOTIDE SEQUENCE</scope>
    <source>
        <strain evidence="2">GVMAG-M-3300023179-82</strain>
    </source>
</reference>
<dbReference type="InterPro" id="IPR004843">
    <property type="entry name" value="Calcineurin-like_PHP"/>
</dbReference>
<dbReference type="AlphaFoldDB" id="A0A6C0H802"/>
<accession>A0A6C0H802</accession>
<protein>
    <recommendedName>
        <fullName evidence="1">Calcineurin-like phosphoesterase domain-containing protein</fullName>
    </recommendedName>
</protein>
<organism evidence="2">
    <name type="scientific">viral metagenome</name>
    <dbReference type="NCBI Taxonomy" id="1070528"/>
    <lineage>
        <taxon>unclassified sequences</taxon>
        <taxon>metagenomes</taxon>
        <taxon>organismal metagenomes</taxon>
    </lineage>
</organism>